<gene>
    <name evidence="1" type="ORF">SYV04_05025</name>
</gene>
<dbReference type="RefSeq" id="WP_321544434.1">
    <property type="nucleotide sequence ID" value="NZ_JAXIVS010000001.1"/>
</dbReference>
<protein>
    <recommendedName>
        <fullName evidence="3">Resolvase HTH domain-containing protein</fullName>
    </recommendedName>
</protein>
<dbReference type="Gene3D" id="1.10.10.60">
    <property type="entry name" value="Homeodomain-like"/>
    <property type="match status" value="1"/>
</dbReference>
<reference evidence="1 2" key="1">
    <citation type="submission" date="2023-12" db="EMBL/GenBank/DDBJ databases">
        <title>the genome sequence of Hyalangium sp. s54d21.</title>
        <authorList>
            <person name="Zhang X."/>
        </authorList>
    </citation>
    <scope>NUCLEOTIDE SEQUENCE [LARGE SCALE GENOMIC DNA]</scope>
    <source>
        <strain evidence="2">s54d21</strain>
    </source>
</reference>
<comment type="caution">
    <text evidence="1">The sequence shown here is derived from an EMBL/GenBank/DDBJ whole genome shotgun (WGS) entry which is preliminary data.</text>
</comment>
<evidence type="ECO:0000313" key="2">
    <source>
        <dbReference type="Proteomes" id="UP001291309"/>
    </source>
</evidence>
<dbReference type="EMBL" id="JAXIVS010000001">
    <property type="protein sequence ID" value="MDY7225730.1"/>
    <property type="molecule type" value="Genomic_DNA"/>
</dbReference>
<sequence length="58" mass="6374">MPGKNRDRVTGAVSDVVKPKTNADAARAQEMRKEGNSLATIAKALKVSESRVREYLMK</sequence>
<keyword evidence="2" id="KW-1185">Reference proteome</keyword>
<proteinExistence type="predicted"/>
<evidence type="ECO:0000313" key="1">
    <source>
        <dbReference type="EMBL" id="MDY7225730.1"/>
    </source>
</evidence>
<evidence type="ECO:0008006" key="3">
    <source>
        <dbReference type="Google" id="ProtNLM"/>
    </source>
</evidence>
<dbReference type="Proteomes" id="UP001291309">
    <property type="component" value="Unassembled WGS sequence"/>
</dbReference>
<name>A0ABU5H0V2_9BACT</name>
<organism evidence="1 2">
    <name type="scientific">Hyalangium rubrum</name>
    <dbReference type="NCBI Taxonomy" id="3103134"/>
    <lineage>
        <taxon>Bacteria</taxon>
        <taxon>Pseudomonadati</taxon>
        <taxon>Myxococcota</taxon>
        <taxon>Myxococcia</taxon>
        <taxon>Myxococcales</taxon>
        <taxon>Cystobacterineae</taxon>
        <taxon>Archangiaceae</taxon>
        <taxon>Hyalangium</taxon>
    </lineage>
</organism>
<accession>A0ABU5H0V2</accession>